<dbReference type="Proteomes" id="UP000216215">
    <property type="component" value="Unassembled WGS sequence"/>
</dbReference>
<dbReference type="PANTHER" id="PTHR10151">
    <property type="entry name" value="ECTONUCLEOTIDE PYROPHOSPHATASE/PHOSPHODIESTERASE"/>
    <property type="match status" value="1"/>
</dbReference>
<reference evidence="2" key="1">
    <citation type="submission" date="2017-08" db="EMBL/GenBank/DDBJ databases">
        <title>Mesorhizobium wenxinae sp. nov., a novel rhizobial species isolated from root nodules of chickpea (Cicer arietinum L.).</title>
        <authorList>
            <person name="Zhang J."/>
        </authorList>
    </citation>
    <scope>NUCLEOTIDE SEQUENCE [LARGE SCALE GENOMIC DNA]</scope>
    <source>
        <strain evidence="2">USDA 3392</strain>
    </source>
</reference>
<comment type="caution">
    <text evidence="1">The sequence shown here is derived from an EMBL/GenBank/DDBJ whole genome shotgun (WGS) entry which is preliminary data.</text>
</comment>
<dbReference type="PANTHER" id="PTHR10151:SF120">
    <property type="entry name" value="BIS(5'-ADENOSYL)-TRIPHOSPHATASE"/>
    <property type="match status" value="1"/>
</dbReference>
<dbReference type="GO" id="GO:0016787">
    <property type="term" value="F:hydrolase activity"/>
    <property type="evidence" value="ECO:0007669"/>
    <property type="project" value="UniProtKB-ARBA"/>
</dbReference>
<evidence type="ECO:0008006" key="3">
    <source>
        <dbReference type="Google" id="ProtNLM"/>
    </source>
</evidence>
<name>A0AB36R2T2_9HYPH</name>
<evidence type="ECO:0000313" key="1">
    <source>
        <dbReference type="EMBL" id="PAP98587.1"/>
    </source>
</evidence>
<evidence type="ECO:0000313" key="2">
    <source>
        <dbReference type="Proteomes" id="UP000216215"/>
    </source>
</evidence>
<proteinExistence type="predicted"/>
<accession>A0AB36R2T2</accession>
<dbReference type="EMBL" id="NPKI01000044">
    <property type="protein sequence ID" value="PAP98587.1"/>
    <property type="molecule type" value="Genomic_DNA"/>
</dbReference>
<dbReference type="AlphaFoldDB" id="A0AB36R2T2"/>
<dbReference type="InterPro" id="IPR017850">
    <property type="entry name" value="Alkaline_phosphatase_core_sf"/>
</dbReference>
<dbReference type="Gene3D" id="3.40.720.10">
    <property type="entry name" value="Alkaline Phosphatase, subunit A"/>
    <property type="match status" value="1"/>
</dbReference>
<dbReference type="SUPFAM" id="SSF53649">
    <property type="entry name" value="Alkaline phosphatase-like"/>
    <property type="match status" value="1"/>
</dbReference>
<dbReference type="RefSeq" id="WP_095488808.1">
    <property type="nucleotide sequence ID" value="NZ_CP088153.1"/>
</dbReference>
<dbReference type="InterPro" id="IPR002591">
    <property type="entry name" value="Phosphodiest/P_Trfase"/>
</dbReference>
<organism evidence="1 2">
    <name type="scientific">Mesorhizobium mediterraneum</name>
    <dbReference type="NCBI Taxonomy" id="43617"/>
    <lineage>
        <taxon>Bacteria</taxon>
        <taxon>Pseudomonadati</taxon>
        <taxon>Pseudomonadota</taxon>
        <taxon>Alphaproteobacteria</taxon>
        <taxon>Hyphomicrobiales</taxon>
        <taxon>Phyllobacteriaceae</taxon>
        <taxon>Mesorhizobium</taxon>
    </lineage>
</organism>
<protein>
    <recommendedName>
        <fullName evidence="3">Alkaline phosphatase family protein</fullName>
    </recommendedName>
</protein>
<sequence>MQQKRKLIVILIDGMSADYFETQAQRLPYLSGLAQSGTLVRRMSCPVPGTSLPGRTSMITGKPSQEHGIFGNHIFDGTNFRAARPDDVLAPTIARRAREAGLKVACIGHAMVDPDDTDIYEAPWWLRDFMEGCRFVKVLNPDWVSRLLVPRGRDGHLVTMPVSNGGIAEDEPGLQHLLGMACDQQIMRDVADLACSDTPPDLILTEIEMPDVIQHYFGYESEASHWSLAMADFLVGELHQRLERAGRLDEYVIAVASDHGHSPIETAIFTDIALPGVLCEPEGATLHVVVQNEAHRDKITSRLKEFGAEYIGNDHVPAAVRSSIAAYAAPHRHSFEISRSRNDGGSPLGRPRYISSHGLCPGTPADDRFAIFYGAGICQRLVESAVAEDFYPALTYILGLPADKRDREAMGSSII</sequence>
<gene>
    <name evidence="1" type="ORF">CIT25_30195</name>
</gene>
<dbReference type="Pfam" id="PF01663">
    <property type="entry name" value="Phosphodiest"/>
    <property type="match status" value="1"/>
</dbReference>
<keyword evidence="2" id="KW-1185">Reference proteome</keyword>